<dbReference type="PROSITE" id="PS50011">
    <property type="entry name" value="PROTEIN_KINASE_DOM"/>
    <property type="match status" value="1"/>
</dbReference>
<dbReference type="InterPro" id="IPR011009">
    <property type="entry name" value="Kinase-like_dom_sf"/>
</dbReference>
<comment type="caution">
    <text evidence="2">The sequence shown here is derived from an EMBL/GenBank/DDBJ whole genome shotgun (WGS) entry which is preliminary data.</text>
</comment>
<keyword evidence="3" id="KW-1185">Reference proteome</keyword>
<feature type="domain" description="Protein kinase" evidence="1">
    <location>
        <begin position="1"/>
        <end position="55"/>
    </location>
</feature>
<dbReference type="InterPro" id="IPR001245">
    <property type="entry name" value="Ser-Thr/Tyr_kinase_cat_dom"/>
</dbReference>
<accession>A0ABN7X488</accession>
<reference evidence="2 3" key="1">
    <citation type="submission" date="2021-06" db="EMBL/GenBank/DDBJ databases">
        <authorList>
            <person name="Kallberg Y."/>
            <person name="Tangrot J."/>
            <person name="Rosling A."/>
        </authorList>
    </citation>
    <scope>NUCLEOTIDE SEQUENCE [LARGE SCALE GENOMIC DNA]</scope>
    <source>
        <strain evidence="2 3">120-4 pot B 10/14</strain>
    </source>
</reference>
<gene>
    <name evidence="2" type="ORF">GMARGA_LOCUS38502</name>
</gene>
<feature type="non-terminal residue" evidence="2">
    <location>
        <position position="55"/>
    </location>
</feature>
<dbReference type="InterPro" id="IPR000719">
    <property type="entry name" value="Prot_kinase_dom"/>
</dbReference>
<evidence type="ECO:0000259" key="1">
    <source>
        <dbReference type="PROSITE" id="PS50011"/>
    </source>
</evidence>
<sequence length="55" mass="6587">MVFEWADKGNLKELYEQNDINWDEKVHIALDICQGLIFLQSCDILHYDIRCKNIM</sequence>
<dbReference type="Proteomes" id="UP000789901">
    <property type="component" value="Unassembled WGS sequence"/>
</dbReference>
<dbReference type="SUPFAM" id="SSF56112">
    <property type="entry name" value="Protein kinase-like (PK-like)"/>
    <property type="match status" value="1"/>
</dbReference>
<organism evidence="2 3">
    <name type="scientific">Gigaspora margarita</name>
    <dbReference type="NCBI Taxonomy" id="4874"/>
    <lineage>
        <taxon>Eukaryota</taxon>
        <taxon>Fungi</taxon>
        <taxon>Fungi incertae sedis</taxon>
        <taxon>Mucoromycota</taxon>
        <taxon>Glomeromycotina</taxon>
        <taxon>Glomeromycetes</taxon>
        <taxon>Diversisporales</taxon>
        <taxon>Gigasporaceae</taxon>
        <taxon>Gigaspora</taxon>
    </lineage>
</organism>
<dbReference type="EMBL" id="CAJVQB010086251">
    <property type="protein sequence ID" value="CAG8847110.1"/>
    <property type="molecule type" value="Genomic_DNA"/>
</dbReference>
<evidence type="ECO:0000313" key="2">
    <source>
        <dbReference type="EMBL" id="CAG8847110.1"/>
    </source>
</evidence>
<protein>
    <submittedName>
        <fullName evidence="2">9363_t:CDS:1</fullName>
    </submittedName>
</protein>
<name>A0ABN7X488_GIGMA</name>
<proteinExistence type="predicted"/>
<evidence type="ECO:0000313" key="3">
    <source>
        <dbReference type="Proteomes" id="UP000789901"/>
    </source>
</evidence>
<dbReference type="Gene3D" id="1.10.510.10">
    <property type="entry name" value="Transferase(Phosphotransferase) domain 1"/>
    <property type="match status" value="1"/>
</dbReference>
<dbReference type="Pfam" id="PF07714">
    <property type="entry name" value="PK_Tyr_Ser-Thr"/>
    <property type="match status" value="1"/>
</dbReference>